<evidence type="ECO:0000256" key="1">
    <source>
        <dbReference type="ARBA" id="ARBA00007362"/>
    </source>
</evidence>
<dbReference type="Proteomes" id="UP000032545">
    <property type="component" value="Unassembled WGS sequence"/>
</dbReference>
<dbReference type="AlphaFoldDB" id="A0A0D8BMA7"/>
<dbReference type="PATRIC" id="fig|1502723.3.peg.395"/>
<proteinExistence type="inferred from homology"/>
<keyword evidence="6" id="KW-1185">Reference proteome</keyword>
<reference evidence="6" key="1">
    <citation type="submission" date="2015-02" db="EMBL/GenBank/DDBJ databases">
        <title>Draft Genome of Frankia sp. CpI1-S.</title>
        <authorList>
            <person name="Oshone R.T."/>
            <person name="Ngom M."/>
            <person name="Ghodhbane-Gtari F."/>
            <person name="Gtari M."/>
            <person name="Morris K."/>
            <person name="Thomas K."/>
            <person name="Sen A."/>
            <person name="Tisa L.S."/>
        </authorList>
    </citation>
    <scope>NUCLEOTIDE SEQUENCE [LARGE SCALE GENOMIC DNA]</scope>
    <source>
        <strain evidence="6">CpI1-S</strain>
    </source>
</reference>
<evidence type="ECO:0000256" key="2">
    <source>
        <dbReference type="SAM" id="MobiDB-lite"/>
    </source>
</evidence>
<name>A0A0D8BMA7_9ACTN</name>
<comment type="caution">
    <text evidence="5">The sequence shown here is derived from an EMBL/GenBank/DDBJ whole genome shotgun (WGS) entry which is preliminary data.</text>
</comment>
<feature type="transmembrane region" description="Helical" evidence="3">
    <location>
        <begin position="182"/>
        <end position="201"/>
    </location>
</feature>
<evidence type="ECO:0000259" key="4">
    <source>
        <dbReference type="Pfam" id="PF00892"/>
    </source>
</evidence>
<sequence>MGKCSPALARLSWRPARGASPPRAGRSQSQVGFLAVTAATVLWAFDATAGKSFRAGVAPLELVEARTYVTAVGLGLFSYLWHARAGDRTSISENPPRFRHTLVFGLAAGTGRISLTGLAYGLLTAVAVASFSVLGESSSRAYGAASSMARAFAVSALAWVIIQAPQGWPRILTDTRHLPDVLLVGILGTLAPFVLFSWGVARAGSQAASAATALEPVFGVVLAGLWLGQSLNLRQLISAAVLIAAVLYLRTQMPPPDIPPAVQQPPARTARPSTRLGGDEDPDSAQRTPKATTVAYPKQPVRRPDSQPTQGRFTTRCARSSASSRGRRDG</sequence>
<feature type="transmembrane region" description="Helical" evidence="3">
    <location>
        <begin position="208"/>
        <end position="227"/>
    </location>
</feature>
<keyword evidence="3" id="KW-0812">Transmembrane</keyword>
<protein>
    <submittedName>
        <fullName evidence="5">DMT(Drug/metabolite transporter) superfamily permease</fullName>
    </submittedName>
</protein>
<dbReference type="Pfam" id="PF00892">
    <property type="entry name" value="EamA"/>
    <property type="match status" value="1"/>
</dbReference>
<gene>
    <name evidence="5" type="ORF">FF36_00353</name>
</gene>
<dbReference type="GO" id="GO:0016020">
    <property type="term" value="C:membrane"/>
    <property type="evidence" value="ECO:0007669"/>
    <property type="project" value="InterPro"/>
</dbReference>
<dbReference type="SUPFAM" id="SSF103481">
    <property type="entry name" value="Multidrug resistance efflux transporter EmrE"/>
    <property type="match status" value="1"/>
</dbReference>
<reference evidence="5 6" key="2">
    <citation type="journal article" date="2016" name="Genome Announc.">
        <title>Permanent Draft Genome Sequences for Two Variants of Frankia sp. Strain CpI1, the First Frankia Strain Isolated from Root Nodules of Comptonia peregrina.</title>
        <authorList>
            <person name="Oshone R."/>
            <person name="Hurst S.G.IV."/>
            <person name="Abebe-Akele F."/>
            <person name="Simpson S."/>
            <person name="Morris K."/>
            <person name="Thomas W.K."/>
            <person name="Tisa L.S."/>
        </authorList>
    </citation>
    <scope>NUCLEOTIDE SEQUENCE [LARGE SCALE GENOMIC DNA]</scope>
    <source>
        <strain evidence="6">CpI1-S</strain>
    </source>
</reference>
<dbReference type="InterPro" id="IPR037185">
    <property type="entry name" value="EmrE-like"/>
</dbReference>
<evidence type="ECO:0000313" key="5">
    <source>
        <dbReference type="EMBL" id="KJE25220.1"/>
    </source>
</evidence>
<keyword evidence="3" id="KW-1133">Transmembrane helix</keyword>
<dbReference type="InterPro" id="IPR000620">
    <property type="entry name" value="EamA_dom"/>
</dbReference>
<dbReference type="RefSeq" id="WP_044883140.1">
    <property type="nucleotide sequence ID" value="NZ_JYFN01000002.1"/>
</dbReference>
<dbReference type="OrthoDB" id="5198685at2"/>
<evidence type="ECO:0000313" key="6">
    <source>
        <dbReference type="Proteomes" id="UP000032545"/>
    </source>
</evidence>
<organism evidence="5 6">
    <name type="scientific">Frankia torreyi</name>
    <dbReference type="NCBI Taxonomy" id="1856"/>
    <lineage>
        <taxon>Bacteria</taxon>
        <taxon>Bacillati</taxon>
        <taxon>Actinomycetota</taxon>
        <taxon>Actinomycetes</taxon>
        <taxon>Frankiales</taxon>
        <taxon>Frankiaceae</taxon>
        <taxon>Frankia</taxon>
    </lineage>
</organism>
<feature type="transmembrane region" description="Helical" evidence="3">
    <location>
        <begin position="141"/>
        <end position="162"/>
    </location>
</feature>
<evidence type="ECO:0000256" key="3">
    <source>
        <dbReference type="SAM" id="Phobius"/>
    </source>
</evidence>
<feature type="domain" description="EamA" evidence="4">
    <location>
        <begin position="116"/>
        <end position="249"/>
    </location>
</feature>
<feature type="region of interest" description="Disordered" evidence="2">
    <location>
        <begin position="256"/>
        <end position="330"/>
    </location>
</feature>
<dbReference type="EMBL" id="JYFN01000002">
    <property type="protein sequence ID" value="KJE25220.1"/>
    <property type="molecule type" value="Genomic_DNA"/>
</dbReference>
<keyword evidence="3" id="KW-0472">Membrane</keyword>
<comment type="similarity">
    <text evidence="1">Belongs to the EamA transporter family.</text>
</comment>
<accession>A0A0D8BMA7</accession>
<feature type="transmembrane region" description="Helical" evidence="3">
    <location>
        <begin position="102"/>
        <end position="129"/>
    </location>
</feature>